<dbReference type="InterPro" id="IPR037120">
    <property type="entry name" value="Haem_peroxidase_sf_animal"/>
</dbReference>
<protein>
    <submittedName>
        <fullName evidence="4">Eosinophil peroxidase</fullName>
    </submittedName>
</protein>
<dbReference type="PROSITE" id="PS50292">
    <property type="entry name" value="PEROXIDASE_3"/>
    <property type="match status" value="1"/>
</dbReference>
<accession>A0A8C9M3K2</accession>
<feature type="region of interest" description="Disordered" evidence="2">
    <location>
        <begin position="671"/>
        <end position="711"/>
    </location>
</feature>
<sequence>ERKLFLALAGVLATLILAQPCEGTVPAFPRTVETSALWGCLTEVPLLVNATIRLRRWAWEGLASPMDVLFYFKQPLAATRTVVRAADCMHVTLGLLEEQLQLQGSSSFNVTGTVPLHGVRDCSGLRGQDATRCGVRGGGGEGRHPWVRGSPCTHLFRSSLLPLSPRVAPTFCGVQEPTPHTDLSPHWVWAISNQIVLFSSERLTSHQGLTLMFMQCGQFIDHDLDFTPEPPARVAFTVGVDCERTCTQLPPCFPINDPRIRDQSDWIPFFRSAPSCPPNRNQVQNQLSALTSFSDASMVYGSEVSLALQLCNQTNHLGLLAISTCFSDNGWARLPFDNLCDDPYLLTNPSLCAPCSPAGDCRPSETPKLAAMHTLFMREHTRWAMQLRRLTPPWSGDTLLQEARKTVEATVHVGNFLPLVLSEAQKTLGPYRGSCSNVDHRAASVFTLAFRFGHTMLQPFMFRLDSQYRASAPNSCVPLRTSFFASWRIVHEGDQVLRADGSGGGAKLSARRPGCLDELRDRLFCQVKRIGLDLVALDTQRSRDHTAASRVRGLPPRNLAQLSQVLQNPDLARKLLNLYGTPDNTDVWIGAIAEPLSPGAQVGPLLASLFENQFTRTRRLLWGETGQRERDSGQVSWSGIAYDHTGIPTISRDIFRANTYPQGFVSCTASPSWIRQPGKANEASAGKGGGGGAPQTPGGGQASTSFPGPDG</sequence>
<dbReference type="InterPro" id="IPR010255">
    <property type="entry name" value="Haem_peroxidase_sf"/>
</dbReference>
<dbReference type="PANTHER" id="PTHR11475:SF63">
    <property type="entry name" value="EOSINOPHIL PEROXIDASE"/>
    <property type="match status" value="1"/>
</dbReference>
<gene>
    <name evidence="4" type="primary">EPX</name>
</gene>
<evidence type="ECO:0000313" key="4">
    <source>
        <dbReference type="Ensembl" id="ENSPTIP00000003574.1"/>
    </source>
</evidence>
<feature type="binding site" description="axial binding residue" evidence="1">
    <location>
        <position position="454"/>
    </location>
    <ligand>
        <name>heme b</name>
        <dbReference type="ChEBI" id="CHEBI:60344"/>
    </ligand>
    <ligandPart>
        <name>Fe</name>
        <dbReference type="ChEBI" id="CHEBI:18248"/>
    </ligandPart>
</feature>
<dbReference type="Ensembl" id="ENSPTIT00000007281.1">
    <property type="protein sequence ID" value="ENSPTIP00000003574.1"/>
    <property type="gene ID" value="ENSPTIG00000006251.1"/>
</dbReference>
<dbReference type="PRINTS" id="PR00457">
    <property type="entry name" value="ANPEROXIDASE"/>
</dbReference>
<keyword evidence="5" id="KW-1185">Reference proteome</keyword>
<evidence type="ECO:0000256" key="1">
    <source>
        <dbReference type="PIRSR" id="PIRSR619791-2"/>
    </source>
</evidence>
<keyword evidence="1" id="KW-0408">Iron</keyword>
<dbReference type="GO" id="GO:0072677">
    <property type="term" value="P:eosinophil migration"/>
    <property type="evidence" value="ECO:0007669"/>
    <property type="project" value="Ensembl"/>
</dbReference>
<evidence type="ECO:0000313" key="5">
    <source>
        <dbReference type="Proteomes" id="UP000675900"/>
    </source>
</evidence>
<proteinExistence type="predicted"/>
<feature type="compositionally biased region" description="Gly residues" evidence="2">
    <location>
        <begin position="686"/>
        <end position="701"/>
    </location>
</feature>
<dbReference type="GO" id="GO:0042742">
    <property type="term" value="P:defense response to bacterium"/>
    <property type="evidence" value="ECO:0007669"/>
    <property type="project" value="TreeGrafter"/>
</dbReference>
<organism evidence="4 5">
    <name type="scientific">Panthera tigris altaica</name>
    <name type="common">Siberian tiger</name>
    <dbReference type="NCBI Taxonomy" id="74533"/>
    <lineage>
        <taxon>Eukaryota</taxon>
        <taxon>Metazoa</taxon>
        <taxon>Chordata</taxon>
        <taxon>Craniata</taxon>
        <taxon>Vertebrata</taxon>
        <taxon>Euteleostomi</taxon>
        <taxon>Mammalia</taxon>
        <taxon>Eutheria</taxon>
        <taxon>Laurasiatheria</taxon>
        <taxon>Carnivora</taxon>
        <taxon>Feliformia</taxon>
        <taxon>Felidae</taxon>
        <taxon>Pantherinae</taxon>
        <taxon>Panthera</taxon>
    </lineage>
</organism>
<dbReference type="AlphaFoldDB" id="A0A8C9M3K2"/>
<dbReference type="SUPFAM" id="SSF48113">
    <property type="entry name" value="Heme-dependent peroxidases"/>
    <property type="match status" value="1"/>
</dbReference>
<feature type="chain" id="PRO_5034246778" evidence="3">
    <location>
        <begin position="24"/>
        <end position="711"/>
    </location>
</feature>
<evidence type="ECO:0000256" key="3">
    <source>
        <dbReference type="SAM" id="SignalP"/>
    </source>
</evidence>
<dbReference type="GO" id="GO:0002215">
    <property type="term" value="P:defense response to nematode"/>
    <property type="evidence" value="ECO:0007669"/>
    <property type="project" value="Ensembl"/>
</dbReference>
<dbReference type="InterPro" id="IPR019791">
    <property type="entry name" value="Haem_peroxidase_animal"/>
</dbReference>
<dbReference type="GO" id="GO:0032714">
    <property type="term" value="P:negative regulation of interleukin-5 production"/>
    <property type="evidence" value="ECO:0007669"/>
    <property type="project" value="Ensembl"/>
</dbReference>
<dbReference type="Pfam" id="PF03098">
    <property type="entry name" value="An_peroxidase"/>
    <property type="match status" value="1"/>
</dbReference>
<feature type="signal peptide" evidence="3">
    <location>
        <begin position="1"/>
        <end position="23"/>
    </location>
</feature>
<dbReference type="GO" id="GO:0032753">
    <property type="term" value="P:positive regulation of interleukin-4 production"/>
    <property type="evidence" value="ECO:0007669"/>
    <property type="project" value="Ensembl"/>
</dbReference>
<reference evidence="4" key="2">
    <citation type="submission" date="2025-09" db="UniProtKB">
        <authorList>
            <consortium name="Ensembl"/>
        </authorList>
    </citation>
    <scope>IDENTIFICATION</scope>
</reference>
<keyword evidence="1" id="KW-0479">Metal-binding</keyword>
<dbReference type="GO" id="GO:0032693">
    <property type="term" value="P:negative regulation of interleukin-10 production"/>
    <property type="evidence" value="ECO:0007669"/>
    <property type="project" value="Ensembl"/>
</dbReference>
<dbReference type="GO" id="GO:0010936">
    <property type="term" value="P:negative regulation of macrophage cytokine production"/>
    <property type="evidence" value="ECO:0007669"/>
    <property type="project" value="Ensembl"/>
</dbReference>
<dbReference type="PANTHER" id="PTHR11475">
    <property type="entry name" value="OXIDASE/PEROXIDASE"/>
    <property type="match status" value="1"/>
</dbReference>
<dbReference type="GO" id="GO:0005615">
    <property type="term" value="C:extracellular space"/>
    <property type="evidence" value="ECO:0007669"/>
    <property type="project" value="TreeGrafter"/>
</dbReference>
<dbReference type="GO" id="GO:0004601">
    <property type="term" value="F:peroxidase activity"/>
    <property type="evidence" value="ECO:0007669"/>
    <property type="project" value="Ensembl"/>
</dbReference>
<keyword evidence="3" id="KW-0732">Signal</keyword>
<dbReference type="GO" id="GO:0020037">
    <property type="term" value="F:heme binding"/>
    <property type="evidence" value="ECO:0007669"/>
    <property type="project" value="InterPro"/>
</dbReference>
<dbReference type="Gene3D" id="1.10.640.10">
    <property type="entry name" value="Haem peroxidase domain superfamily, animal type"/>
    <property type="match status" value="1"/>
</dbReference>
<keyword evidence="1" id="KW-0349">Heme</keyword>
<name>A0A8C9M3K2_PANTA</name>
<evidence type="ECO:0000256" key="2">
    <source>
        <dbReference type="SAM" id="MobiDB-lite"/>
    </source>
</evidence>
<dbReference type="GO" id="GO:0006979">
    <property type="term" value="P:response to oxidative stress"/>
    <property type="evidence" value="ECO:0007669"/>
    <property type="project" value="InterPro"/>
</dbReference>
<dbReference type="Proteomes" id="UP000675900">
    <property type="component" value="Unassembled WGS sequence"/>
</dbReference>
<dbReference type="GeneTree" id="ENSGT00940000156009"/>
<dbReference type="GO" id="GO:0046872">
    <property type="term" value="F:metal ion binding"/>
    <property type="evidence" value="ECO:0007669"/>
    <property type="project" value="UniProtKB-KW"/>
</dbReference>
<reference evidence="4" key="1">
    <citation type="submission" date="2025-08" db="UniProtKB">
        <authorList>
            <consortium name="Ensembl"/>
        </authorList>
    </citation>
    <scope>IDENTIFICATION</scope>
</reference>